<comment type="caution">
    <text evidence="1">The sequence shown here is derived from an EMBL/GenBank/DDBJ whole genome shotgun (WGS) entry which is preliminary data.</text>
</comment>
<dbReference type="EMBL" id="FCNW02000003">
    <property type="protein sequence ID" value="SAL21171.1"/>
    <property type="molecule type" value="Genomic_DNA"/>
</dbReference>
<protein>
    <submittedName>
        <fullName evidence="1">HipA domain-containing protein</fullName>
    </submittedName>
</protein>
<reference evidence="1" key="1">
    <citation type="submission" date="2016-01" db="EMBL/GenBank/DDBJ databases">
        <authorList>
            <person name="Peeters C."/>
        </authorList>
    </citation>
    <scope>NUCLEOTIDE SEQUENCE [LARGE SCALE GENOMIC DNA]</scope>
    <source>
        <strain evidence="1">LMG 22934</strain>
    </source>
</reference>
<keyword evidence="2" id="KW-1185">Reference proteome</keyword>
<organism evidence="1 2">
    <name type="scientific">Caballeronia humi</name>
    <dbReference type="NCBI Taxonomy" id="326474"/>
    <lineage>
        <taxon>Bacteria</taxon>
        <taxon>Pseudomonadati</taxon>
        <taxon>Pseudomonadota</taxon>
        <taxon>Betaproteobacteria</taxon>
        <taxon>Burkholderiales</taxon>
        <taxon>Burkholderiaceae</taxon>
        <taxon>Caballeronia</taxon>
    </lineage>
</organism>
<proteinExistence type="predicted"/>
<dbReference type="RefSeq" id="WP_327357348.1">
    <property type="nucleotide sequence ID" value="NZ_FCNW02000003.1"/>
</dbReference>
<name>A0A158FNG0_9BURK</name>
<dbReference type="Proteomes" id="UP000054977">
    <property type="component" value="Unassembled WGS sequence"/>
</dbReference>
<evidence type="ECO:0000313" key="1">
    <source>
        <dbReference type="EMBL" id="SAL21171.1"/>
    </source>
</evidence>
<sequence length="116" mass="12599">MAAYGTPSYQKSDWPGRASFAWDLLDARHYADFDRALMLRAADVLGIAKKTAVRLLDALVSGIAKAAADLYAQVEEENAALLAARPALAATLGGELTCLRVIRHTIIADMVRRLEK</sequence>
<evidence type="ECO:0000313" key="2">
    <source>
        <dbReference type="Proteomes" id="UP000054977"/>
    </source>
</evidence>
<dbReference type="AlphaFoldDB" id="A0A158FNG0"/>
<gene>
    <name evidence="1" type="ORF">AWB65_01086</name>
</gene>
<dbReference type="STRING" id="326474.AWB65_01086"/>
<accession>A0A158FNG0</accession>